<keyword evidence="4" id="KW-1185">Reference proteome</keyword>
<sequence length="96" mass="9444">MLAAAAALGANEGGAVALSLAASVLFLGSVWTAISGRRFAFLRSRTHGLLGILVAVAFMSVAGAFLPPPDTVSPTDAPQPSVVTTSAPPGPDTPGS</sequence>
<dbReference type="AlphaFoldDB" id="D5UBY9"/>
<keyword evidence="2" id="KW-0812">Transmembrane</keyword>
<dbReference type="EMBL" id="CP001964">
    <property type="protein sequence ID" value="ADG76148.1"/>
    <property type="molecule type" value="Genomic_DNA"/>
</dbReference>
<name>D5UBY9_CELFN</name>
<proteinExistence type="predicted"/>
<evidence type="ECO:0000313" key="3">
    <source>
        <dbReference type="EMBL" id="ADG76148.1"/>
    </source>
</evidence>
<dbReference type="Proteomes" id="UP000000849">
    <property type="component" value="Chromosome"/>
</dbReference>
<accession>D5UBY9</accession>
<evidence type="ECO:0000313" key="4">
    <source>
        <dbReference type="Proteomes" id="UP000000849"/>
    </source>
</evidence>
<dbReference type="KEGG" id="cfl:Cfla_3267"/>
<feature type="transmembrane region" description="Helical" evidence="2">
    <location>
        <begin position="46"/>
        <end position="66"/>
    </location>
</feature>
<feature type="compositionally biased region" description="Polar residues" evidence="1">
    <location>
        <begin position="72"/>
        <end position="87"/>
    </location>
</feature>
<reference evidence="3 4" key="1">
    <citation type="journal article" date="2010" name="Stand. Genomic Sci.">
        <title>Complete genome sequence of Cellulomonas flavigena type strain (134).</title>
        <authorList>
            <person name="Abt B."/>
            <person name="Foster B."/>
            <person name="Lapidus A."/>
            <person name="Clum A."/>
            <person name="Sun H."/>
            <person name="Pukall R."/>
            <person name="Lucas S."/>
            <person name="Glavina Del Rio T."/>
            <person name="Nolan M."/>
            <person name="Tice H."/>
            <person name="Cheng J.F."/>
            <person name="Pitluck S."/>
            <person name="Liolios K."/>
            <person name="Ivanova N."/>
            <person name="Mavromatis K."/>
            <person name="Ovchinnikova G."/>
            <person name="Pati A."/>
            <person name="Goodwin L."/>
            <person name="Chen A."/>
            <person name="Palaniappan K."/>
            <person name="Land M."/>
            <person name="Hauser L."/>
            <person name="Chang Y.J."/>
            <person name="Jeffries C.D."/>
            <person name="Rohde M."/>
            <person name="Goker M."/>
            <person name="Woyke T."/>
            <person name="Bristow J."/>
            <person name="Eisen J.A."/>
            <person name="Markowitz V."/>
            <person name="Hugenholtz P."/>
            <person name="Kyrpides N.C."/>
            <person name="Klenk H.P."/>
        </authorList>
    </citation>
    <scope>NUCLEOTIDE SEQUENCE [LARGE SCALE GENOMIC DNA]</scope>
    <source>
        <strain evidence="4">ATCC 482 / DSM 20109 / BCRC 11376 / JCM 18109 / NBRC 3775 / NCIMB 8073 / NRS 134</strain>
    </source>
</reference>
<protein>
    <submittedName>
        <fullName evidence="3">Uncharacterized protein</fullName>
    </submittedName>
</protein>
<organism evidence="3 4">
    <name type="scientific">Cellulomonas flavigena (strain ATCC 482 / DSM 20109 / BCRC 11376 / JCM 18109 / NBRC 3775 / NCIMB 8073 / NRS 134)</name>
    <dbReference type="NCBI Taxonomy" id="446466"/>
    <lineage>
        <taxon>Bacteria</taxon>
        <taxon>Bacillati</taxon>
        <taxon>Actinomycetota</taxon>
        <taxon>Actinomycetes</taxon>
        <taxon>Micrococcales</taxon>
        <taxon>Cellulomonadaceae</taxon>
        <taxon>Cellulomonas</taxon>
    </lineage>
</organism>
<feature type="region of interest" description="Disordered" evidence="1">
    <location>
        <begin position="69"/>
        <end position="96"/>
    </location>
</feature>
<gene>
    <name evidence="3" type="ordered locus">Cfla_3267</name>
</gene>
<dbReference type="HOGENOM" id="CLU_2354633_0_0_11"/>
<evidence type="ECO:0000256" key="2">
    <source>
        <dbReference type="SAM" id="Phobius"/>
    </source>
</evidence>
<feature type="transmembrane region" description="Helical" evidence="2">
    <location>
        <begin position="15"/>
        <end position="34"/>
    </location>
</feature>
<keyword evidence="2" id="KW-0472">Membrane</keyword>
<dbReference type="RefSeq" id="WP_013118479.1">
    <property type="nucleotide sequence ID" value="NC_014151.1"/>
</dbReference>
<keyword evidence="2" id="KW-1133">Transmembrane helix</keyword>
<evidence type="ECO:0000256" key="1">
    <source>
        <dbReference type="SAM" id="MobiDB-lite"/>
    </source>
</evidence>